<dbReference type="PANTHER" id="PTHR13780">
    <property type="entry name" value="AMP-ACTIVATED PROTEIN KINASE, GAMMA REGULATORY SUBUNIT"/>
    <property type="match status" value="1"/>
</dbReference>
<dbReference type="AlphaFoldDB" id="G0VEB4"/>
<dbReference type="RefSeq" id="XP_003676266.1">
    <property type="nucleotide sequence ID" value="XM_003676218.1"/>
</dbReference>
<keyword evidence="4" id="KW-0677">Repeat</keyword>
<dbReference type="OMA" id="AITNPEM"/>
<reference key="2">
    <citation type="submission" date="2011-08" db="EMBL/GenBank/DDBJ databases">
        <title>Genome sequence of Naumovozyma castellii.</title>
        <authorList>
            <person name="Gordon J.L."/>
            <person name="Armisen D."/>
            <person name="Proux-Wera E."/>
            <person name="OhEigeartaigh S.S."/>
            <person name="Byrne K.P."/>
            <person name="Wolfe K.H."/>
        </authorList>
    </citation>
    <scope>NUCLEOTIDE SEQUENCE</scope>
    <source>
        <strain>Type strain:CBS 4309</strain>
    </source>
</reference>
<dbReference type="GO" id="GO:0003723">
    <property type="term" value="F:RNA binding"/>
    <property type="evidence" value="ECO:0007669"/>
    <property type="project" value="UniProtKB-KW"/>
</dbReference>
<keyword evidence="3 6" id="KW-0963">Cytoplasm</keyword>
<proteinExistence type="inferred from homology"/>
<dbReference type="PROSITE" id="PS51371">
    <property type="entry name" value="CBS"/>
    <property type="match status" value="2"/>
</dbReference>
<reference evidence="11 12" key="1">
    <citation type="journal article" date="2011" name="Proc. Natl. Acad. Sci. U.S.A.">
        <title>Evolutionary erosion of yeast sex chromosomes by mating-type switching accidents.</title>
        <authorList>
            <person name="Gordon J.L."/>
            <person name="Armisen D."/>
            <person name="Proux-Wera E."/>
            <person name="Oheigeartaigh S.S."/>
            <person name="Byrne K.P."/>
            <person name="Wolfe K.H."/>
        </authorList>
    </citation>
    <scope>NUCLEOTIDE SEQUENCE [LARGE SCALE GENOMIC DNA]</scope>
    <source>
        <strain evidence="12">ATCC 76901 / BCRC 22586 / CBS 4309 / NBRC 1992 / NRRL Y-12630</strain>
    </source>
</reference>
<dbReference type="eggNOG" id="KOG1764">
    <property type="taxonomic scope" value="Eukaryota"/>
</dbReference>
<dbReference type="FunFam" id="3.10.580.10:FF:000043">
    <property type="entry name" value="Sds23p"/>
    <property type="match status" value="1"/>
</dbReference>
<feature type="region of interest" description="Disordered" evidence="9">
    <location>
        <begin position="62"/>
        <end position="98"/>
    </location>
</feature>
<comment type="similarity">
    <text evidence="2 6">Belongs to the SDS23 family.</text>
</comment>
<dbReference type="Proteomes" id="UP000001640">
    <property type="component" value="Chromosome 4"/>
</dbReference>
<dbReference type="HOGENOM" id="CLU_024459_1_1_1"/>
<dbReference type="GO" id="GO:0005737">
    <property type="term" value="C:cytoplasm"/>
    <property type="evidence" value="ECO:0007669"/>
    <property type="project" value="UniProtKB-SubCell"/>
</dbReference>
<feature type="region of interest" description="Disordered" evidence="9">
    <location>
        <begin position="285"/>
        <end position="307"/>
    </location>
</feature>
<evidence type="ECO:0000256" key="5">
    <source>
        <dbReference type="ARBA" id="ARBA00023122"/>
    </source>
</evidence>
<feature type="domain" description="CBS" evidence="10">
    <location>
        <begin position="205"/>
        <end position="263"/>
    </location>
</feature>
<dbReference type="Gene3D" id="3.10.580.10">
    <property type="entry name" value="CBS-domain"/>
    <property type="match status" value="2"/>
</dbReference>
<dbReference type="FunFam" id="3.10.580.10:FF:000035">
    <property type="entry name" value="Protein SDS23"/>
    <property type="match status" value="1"/>
</dbReference>
<dbReference type="InParanoid" id="G0VEB4"/>
<feature type="region of interest" description="Disordered" evidence="9">
    <location>
        <begin position="428"/>
        <end position="465"/>
    </location>
</feature>
<evidence type="ECO:0000256" key="7">
    <source>
        <dbReference type="PROSITE-ProRule" id="PRU00182"/>
    </source>
</evidence>
<feature type="compositionally biased region" description="Low complexity" evidence="9">
    <location>
        <begin position="40"/>
        <end position="50"/>
    </location>
</feature>
<dbReference type="GO" id="GO:0030071">
    <property type="term" value="P:regulation of mitotic metaphase/anaphase transition"/>
    <property type="evidence" value="ECO:0007669"/>
    <property type="project" value="InterPro"/>
</dbReference>
<dbReference type="OrthoDB" id="449052at2759"/>
<evidence type="ECO:0000256" key="8">
    <source>
        <dbReference type="PROSITE-ProRule" id="PRU00703"/>
    </source>
</evidence>
<evidence type="ECO:0000313" key="12">
    <source>
        <dbReference type="Proteomes" id="UP000001640"/>
    </source>
</evidence>
<feature type="domain" description="CBS" evidence="10">
    <location>
        <begin position="310"/>
        <end position="368"/>
    </location>
</feature>
<evidence type="ECO:0000259" key="10">
    <source>
        <dbReference type="PROSITE" id="PS51371"/>
    </source>
</evidence>
<comment type="subcellular location">
    <subcellularLocation>
        <location evidence="1 6">Cytoplasm</location>
    </subcellularLocation>
</comment>
<dbReference type="STRING" id="1064592.G0VEB4"/>
<dbReference type="GeneID" id="96903511"/>
<dbReference type="InterPro" id="IPR016711">
    <property type="entry name" value="Ssd23"/>
</dbReference>
<dbReference type="EMBL" id="HE576755">
    <property type="protein sequence ID" value="CCC69905.1"/>
    <property type="molecule type" value="Genomic_DNA"/>
</dbReference>
<sequence length="523" mass="57834">MPSTKENSQSLRHTSIVEMLSTPPQLSQLPQLHHSTTNESQNSNNSISSLSVSSLQINNLQDETGIASPPGSISNNSSTVSTATQPVPILSNTNPTGTPAYNKKWQTIKLSQLIEQNKLITIEGSVSVEEAFNTLIKHHLTSLPVKLNANEDTISDFNANWLTFDYNDLNAYLLLVLNKIKVNDAKITRDCQNGQMVSVGDIIRLTPKNPFVKLSEMDDLSTVISILGSGVHRIAIFDDNDQQIKGILSQRRLVKYLWDNARLFEDLQPLFNSSLQDLKISNIEQPSTHHHHHHQTTSPTAESAPSIPNLRRSRIISIQGEQPLIDALYKMYHERISSIAVIDPQGNLIGNISVTDVKHVTRTSQYPLLHKTCRHFISVILNTRGLENGKDSFPIFHVYPTSSLGRTLAKLVATQSHRLWIVQPPNTSTANTTASTVSTNIPVSPSKSKHSSQSSSLTNSPIIASLDSPVTAPTPNLYETEYRAGKLIGVVSLTDILNLLTRKQTDHKQIDPQTARRARGHVQ</sequence>
<dbReference type="InterPro" id="IPR046342">
    <property type="entry name" value="CBS_dom_sf"/>
</dbReference>
<dbReference type="InterPro" id="IPR000644">
    <property type="entry name" value="CBS_dom"/>
</dbReference>
<keyword evidence="12" id="KW-1185">Reference proteome</keyword>
<dbReference type="SUPFAM" id="SSF54631">
    <property type="entry name" value="CBS-domain pair"/>
    <property type="match status" value="2"/>
</dbReference>
<keyword evidence="7" id="KW-0694">RNA-binding</keyword>
<evidence type="ECO:0000256" key="6">
    <source>
        <dbReference type="PIRNR" id="PIRNR018148"/>
    </source>
</evidence>
<name>G0VEB4_NAUCA</name>
<dbReference type="GO" id="GO:0000920">
    <property type="term" value="P:septum digestion after cytokinesis"/>
    <property type="evidence" value="ECO:0007669"/>
    <property type="project" value="UniProtKB-ARBA"/>
</dbReference>
<evidence type="ECO:0000256" key="2">
    <source>
        <dbReference type="ARBA" id="ARBA00006624"/>
    </source>
</evidence>
<keyword evidence="5 8" id="KW-0129">CBS domain</keyword>
<evidence type="ECO:0000256" key="3">
    <source>
        <dbReference type="ARBA" id="ARBA00022490"/>
    </source>
</evidence>
<organism evidence="11 12">
    <name type="scientific">Naumovozyma castellii</name>
    <name type="common">Yeast</name>
    <name type="synonym">Saccharomyces castellii</name>
    <dbReference type="NCBI Taxonomy" id="27288"/>
    <lineage>
        <taxon>Eukaryota</taxon>
        <taxon>Fungi</taxon>
        <taxon>Dikarya</taxon>
        <taxon>Ascomycota</taxon>
        <taxon>Saccharomycotina</taxon>
        <taxon>Saccharomycetes</taxon>
        <taxon>Saccharomycetales</taxon>
        <taxon>Saccharomycetaceae</taxon>
        <taxon>Naumovozyma</taxon>
    </lineage>
</organism>
<evidence type="ECO:0000256" key="9">
    <source>
        <dbReference type="SAM" id="MobiDB-lite"/>
    </source>
</evidence>
<dbReference type="Pfam" id="PF00571">
    <property type="entry name" value="CBS"/>
    <property type="match status" value="2"/>
</dbReference>
<dbReference type="GO" id="GO:0004865">
    <property type="term" value="F:protein serine/threonine phosphatase inhibitor activity"/>
    <property type="evidence" value="ECO:0007669"/>
    <property type="project" value="TreeGrafter"/>
</dbReference>
<dbReference type="GO" id="GO:0042149">
    <property type="term" value="P:cellular response to glucose starvation"/>
    <property type="evidence" value="ECO:0007669"/>
    <property type="project" value="UniProtKB-UniRule"/>
</dbReference>
<feature type="compositionally biased region" description="Low complexity" evidence="9">
    <location>
        <begin position="428"/>
        <end position="460"/>
    </location>
</feature>
<feature type="compositionally biased region" description="Polar residues" evidence="9">
    <location>
        <begin position="27"/>
        <end position="39"/>
    </location>
</feature>
<protein>
    <recommendedName>
        <fullName evidence="10">CBS domain-containing protein</fullName>
    </recommendedName>
</protein>
<dbReference type="PIRSF" id="PIRSF018148">
    <property type="entry name" value="UCP018148_CBS_YBR214w"/>
    <property type="match status" value="1"/>
</dbReference>
<evidence type="ECO:0000256" key="4">
    <source>
        <dbReference type="ARBA" id="ARBA00022737"/>
    </source>
</evidence>
<feature type="compositionally biased region" description="Polar residues" evidence="9">
    <location>
        <begin position="71"/>
        <end position="98"/>
    </location>
</feature>
<dbReference type="PROSITE" id="PS50889">
    <property type="entry name" value="S4"/>
    <property type="match status" value="1"/>
</dbReference>
<comment type="function">
    <text evidence="6">Involved in DNA replication and cell separation.</text>
</comment>
<dbReference type="InterPro" id="IPR050511">
    <property type="entry name" value="AMPK_gamma/SDS23_families"/>
</dbReference>
<feature type="region of interest" description="Disordered" evidence="9">
    <location>
        <begin position="27"/>
        <end position="50"/>
    </location>
</feature>
<accession>G0VEB4</accession>
<gene>
    <name evidence="11" type="primary">NCAS0D03240</name>
    <name evidence="11" type="ordered locus">NCAS_0D03240</name>
</gene>
<dbReference type="SMART" id="SM00116">
    <property type="entry name" value="CBS"/>
    <property type="match status" value="3"/>
</dbReference>
<evidence type="ECO:0000256" key="1">
    <source>
        <dbReference type="ARBA" id="ARBA00004496"/>
    </source>
</evidence>
<evidence type="ECO:0000313" key="11">
    <source>
        <dbReference type="EMBL" id="CCC69905.1"/>
    </source>
</evidence>
<dbReference type="PANTHER" id="PTHR13780:SF36">
    <property type="entry name" value="CBS DOMAIN-CONTAINING PROTEIN"/>
    <property type="match status" value="1"/>
</dbReference>
<dbReference type="KEGG" id="ncs:NCAS_0D03240"/>